<keyword evidence="2" id="KW-0238">DNA-binding</keyword>
<protein>
    <submittedName>
        <fullName evidence="5">GntR family transcriptional regulator</fullName>
    </submittedName>
</protein>
<reference evidence="5 6" key="1">
    <citation type="submission" date="2018-10" db="EMBL/GenBank/DDBJ databases">
        <title>Xanthobacter tagetidis genome sequencing and assembly.</title>
        <authorList>
            <person name="Maclea K.S."/>
            <person name="Goen A.E."/>
            <person name="Fatima S.A."/>
        </authorList>
    </citation>
    <scope>NUCLEOTIDE SEQUENCE [LARGE SCALE GENOMIC DNA]</scope>
    <source>
        <strain evidence="5 6">ATCC 700314</strain>
    </source>
</reference>
<dbReference type="RefSeq" id="WP_121623554.1">
    <property type="nucleotide sequence ID" value="NZ_JACIIW010000001.1"/>
</dbReference>
<dbReference type="OrthoDB" id="6087511at2"/>
<accession>A0A3L7AGG1</accession>
<evidence type="ECO:0000256" key="3">
    <source>
        <dbReference type="ARBA" id="ARBA00023163"/>
    </source>
</evidence>
<evidence type="ECO:0000256" key="2">
    <source>
        <dbReference type="ARBA" id="ARBA00023125"/>
    </source>
</evidence>
<evidence type="ECO:0000313" key="6">
    <source>
        <dbReference type="Proteomes" id="UP000269692"/>
    </source>
</evidence>
<name>A0A3L7AGG1_9HYPH</name>
<dbReference type="InterPro" id="IPR000524">
    <property type="entry name" value="Tscrpt_reg_HTH_GntR"/>
</dbReference>
<proteinExistence type="predicted"/>
<dbReference type="SMART" id="SM00345">
    <property type="entry name" value="HTH_GNTR"/>
    <property type="match status" value="1"/>
</dbReference>
<dbReference type="InterPro" id="IPR008920">
    <property type="entry name" value="TF_FadR/GntR_C"/>
</dbReference>
<keyword evidence="3" id="KW-0804">Transcription</keyword>
<dbReference type="SUPFAM" id="SSF46785">
    <property type="entry name" value="Winged helix' DNA-binding domain"/>
    <property type="match status" value="1"/>
</dbReference>
<dbReference type="Pfam" id="PF07729">
    <property type="entry name" value="FCD"/>
    <property type="match status" value="1"/>
</dbReference>
<evidence type="ECO:0000256" key="1">
    <source>
        <dbReference type="ARBA" id="ARBA00023015"/>
    </source>
</evidence>
<evidence type="ECO:0000259" key="4">
    <source>
        <dbReference type="PROSITE" id="PS50949"/>
    </source>
</evidence>
<dbReference type="InterPro" id="IPR011711">
    <property type="entry name" value="GntR_C"/>
</dbReference>
<dbReference type="SMART" id="SM00895">
    <property type="entry name" value="FCD"/>
    <property type="match status" value="1"/>
</dbReference>
<keyword evidence="6" id="KW-1185">Reference proteome</keyword>
<keyword evidence="1" id="KW-0805">Transcription regulation</keyword>
<dbReference type="Gene3D" id="1.10.10.10">
    <property type="entry name" value="Winged helix-like DNA-binding domain superfamily/Winged helix DNA-binding domain"/>
    <property type="match status" value="1"/>
</dbReference>
<dbReference type="Proteomes" id="UP000269692">
    <property type="component" value="Unassembled WGS sequence"/>
</dbReference>
<dbReference type="PROSITE" id="PS50949">
    <property type="entry name" value="HTH_GNTR"/>
    <property type="match status" value="1"/>
</dbReference>
<dbReference type="Gene3D" id="1.20.120.530">
    <property type="entry name" value="GntR ligand-binding domain-like"/>
    <property type="match status" value="1"/>
</dbReference>
<dbReference type="PANTHER" id="PTHR43537:SF49">
    <property type="entry name" value="TRANSCRIPTIONAL REGULATORY PROTEIN"/>
    <property type="match status" value="1"/>
</dbReference>
<dbReference type="PANTHER" id="PTHR43537">
    <property type="entry name" value="TRANSCRIPTIONAL REGULATOR, GNTR FAMILY"/>
    <property type="match status" value="1"/>
</dbReference>
<dbReference type="Pfam" id="PF00392">
    <property type="entry name" value="GntR"/>
    <property type="match status" value="1"/>
</dbReference>
<dbReference type="InterPro" id="IPR036390">
    <property type="entry name" value="WH_DNA-bd_sf"/>
</dbReference>
<dbReference type="EMBL" id="RCTF01000008">
    <property type="protein sequence ID" value="RLP78502.1"/>
    <property type="molecule type" value="Genomic_DNA"/>
</dbReference>
<evidence type="ECO:0000313" key="5">
    <source>
        <dbReference type="EMBL" id="RLP78502.1"/>
    </source>
</evidence>
<dbReference type="SUPFAM" id="SSF48008">
    <property type="entry name" value="GntR ligand-binding domain-like"/>
    <property type="match status" value="1"/>
</dbReference>
<gene>
    <name evidence="5" type="ORF">D9R14_11935</name>
</gene>
<dbReference type="GO" id="GO:0003700">
    <property type="term" value="F:DNA-binding transcription factor activity"/>
    <property type="evidence" value="ECO:0007669"/>
    <property type="project" value="InterPro"/>
</dbReference>
<organism evidence="5 6">
    <name type="scientific">Xanthobacter tagetidis</name>
    <dbReference type="NCBI Taxonomy" id="60216"/>
    <lineage>
        <taxon>Bacteria</taxon>
        <taxon>Pseudomonadati</taxon>
        <taxon>Pseudomonadota</taxon>
        <taxon>Alphaproteobacteria</taxon>
        <taxon>Hyphomicrobiales</taxon>
        <taxon>Xanthobacteraceae</taxon>
        <taxon>Xanthobacter</taxon>
    </lineage>
</organism>
<dbReference type="GO" id="GO:0003677">
    <property type="term" value="F:DNA binding"/>
    <property type="evidence" value="ECO:0007669"/>
    <property type="project" value="UniProtKB-KW"/>
</dbReference>
<sequence>MGKARDGRTAAEVALILRERISGHQLPPGSKLQEVELAEEFDVSRACIREVLGFLEQRRLIRREPNRGAVVVRLEVGQVFALYEVREMLEGLCARLAAEKADPASWQDLTETFDGPMARYVEDANVSAFVTELDGMRRRLVAAAANPVLSDALDSIRDQTKVIIRRIIVLPGRMATGLAEHRATLAALRAGDPDEAERCARANIRSAKSFLKRFEAYVL</sequence>
<dbReference type="InterPro" id="IPR036388">
    <property type="entry name" value="WH-like_DNA-bd_sf"/>
</dbReference>
<dbReference type="AlphaFoldDB" id="A0A3L7AGG1"/>
<comment type="caution">
    <text evidence="5">The sequence shown here is derived from an EMBL/GenBank/DDBJ whole genome shotgun (WGS) entry which is preliminary data.</text>
</comment>
<feature type="domain" description="HTH gntR-type" evidence="4">
    <location>
        <begin position="7"/>
        <end position="74"/>
    </location>
</feature>